<evidence type="ECO:0000313" key="3">
    <source>
        <dbReference type="Proteomes" id="UP000594454"/>
    </source>
</evidence>
<keyword evidence="1" id="KW-0732">Signal</keyword>
<reference evidence="2 3" key="1">
    <citation type="submission" date="2020-11" db="EMBL/GenBank/DDBJ databases">
        <authorList>
            <person name="Wallbank WR R."/>
            <person name="Pardo Diaz C."/>
            <person name="Kozak K."/>
            <person name="Martin S."/>
            <person name="Jiggins C."/>
            <person name="Moest M."/>
            <person name="Warren A I."/>
            <person name="Generalovic N T."/>
            <person name="Byers J.R.P. K."/>
            <person name="Montejo-Kovacevich G."/>
            <person name="Yen C E."/>
        </authorList>
    </citation>
    <scope>NUCLEOTIDE SEQUENCE [LARGE SCALE GENOMIC DNA]</scope>
</reference>
<accession>A0A7R8YY10</accession>
<feature type="chain" id="PRO_5031024727" evidence="1">
    <location>
        <begin position="19"/>
        <end position="151"/>
    </location>
</feature>
<gene>
    <name evidence="2" type="ORF">HERILL_LOCUS12508</name>
</gene>
<evidence type="ECO:0000256" key="1">
    <source>
        <dbReference type="SAM" id="SignalP"/>
    </source>
</evidence>
<dbReference type="Proteomes" id="UP000594454">
    <property type="component" value="Chromosome 5"/>
</dbReference>
<proteinExistence type="predicted"/>
<evidence type="ECO:0000313" key="2">
    <source>
        <dbReference type="EMBL" id="CAD7089993.1"/>
    </source>
</evidence>
<feature type="signal peptide" evidence="1">
    <location>
        <begin position="1"/>
        <end position="18"/>
    </location>
</feature>
<dbReference type="InParanoid" id="A0A7R8YY10"/>
<dbReference type="FunCoup" id="A0A7R8YY10">
    <property type="interactions" value="42"/>
</dbReference>
<dbReference type="OrthoDB" id="7211176at2759"/>
<sequence length="151" mass="16696">MICKFGLFVTICVTISAAQNLIPQDQKCAKNGEYCQNHWDCCSNSCLSYLYKCVKSYNQPLPGEAPIVLTLNVRQDVPGDSMTLQQLIDRLFGPTIRPQGALATRFDTADMNTQAPFEGVISNCKTVGSKCFQNDECCTNVCHGFLHQCVT</sequence>
<keyword evidence="3" id="KW-1185">Reference proteome</keyword>
<dbReference type="EMBL" id="LR899013">
    <property type="protein sequence ID" value="CAD7089993.1"/>
    <property type="molecule type" value="Genomic_DNA"/>
</dbReference>
<name>A0A7R8YY10_HERIL</name>
<dbReference type="AlphaFoldDB" id="A0A7R8YY10"/>
<dbReference type="OMA" id="RCHTYLH"/>
<protein>
    <submittedName>
        <fullName evidence="2">Uncharacterized protein</fullName>
    </submittedName>
</protein>
<organism evidence="2 3">
    <name type="scientific">Hermetia illucens</name>
    <name type="common">Black soldier fly</name>
    <dbReference type="NCBI Taxonomy" id="343691"/>
    <lineage>
        <taxon>Eukaryota</taxon>
        <taxon>Metazoa</taxon>
        <taxon>Ecdysozoa</taxon>
        <taxon>Arthropoda</taxon>
        <taxon>Hexapoda</taxon>
        <taxon>Insecta</taxon>
        <taxon>Pterygota</taxon>
        <taxon>Neoptera</taxon>
        <taxon>Endopterygota</taxon>
        <taxon>Diptera</taxon>
        <taxon>Brachycera</taxon>
        <taxon>Stratiomyomorpha</taxon>
        <taxon>Stratiomyidae</taxon>
        <taxon>Hermetiinae</taxon>
        <taxon>Hermetia</taxon>
    </lineage>
</organism>